<organism evidence="2 3">
    <name type="scientific">Planococcus shenhongbingii</name>
    <dbReference type="NCBI Taxonomy" id="3058398"/>
    <lineage>
        <taxon>Bacteria</taxon>
        <taxon>Bacillati</taxon>
        <taxon>Bacillota</taxon>
        <taxon>Bacilli</taxon>
        <taxon>Bacillales</taxon>
        <taxon>Caryophanaceae</taxon>
        <taxon>Planococcus</taxon>
    </lineage>
</organism>
<dbReference type="InterPro" id="IPR036249">
    <property type="entry name" value="Thioredoxin-like_sf"/>
</dbReference>
<comment type="caution">
    <text evidence="2">The sequence shown here is derived from an EMBL/GenBank/DDBJ whole genome shotgun (WGS) entry which is preliminary data.</text>
</comment>
<gene>
    <name evidence="2" type="ORF">QWY13_04020</name>
</gene>
<dbReference type="SUPFAM" id="SSF52833">
    <property type="entry name" value="Thioredoxin-like"/>
    <property type="match status" value="1"/>
</dbReference>
<dbReference type="InterPro" id="IPR001853">
    <property type="entry name" value="DSBA-like_thioredoxin_dom"/>
</dbReference>
<dbReference type="Proteomes" id="UP001172142">
    <property type="component" value="Unassembled WGS sequence"/>
</dbReference>
<dbReference type="EMBL" id="JAUJWU010000001">
    <property type="protein sequence ID" value="MDN7244652.1"/>
    <property type="molecule type" value="Genomic_DNA"/>
</dbReference>
<protein>
    <submittedName>
        <fullName evidence="2">DsbA family oxidoreductase</fullName>
    </submittedName>
</protein>
<accession>A0ABT8N9V1</accession>
<evidence type="ECO:0000313" key="3">
    <source>
        <dbReference type="Proteomes" id="UP001172142"/>
    </source>
</evidence>
<dbReference type="RefSeq" id="WP_301856060.1">
    <property type="nucleotide sequence ID" value="NZ_JAUJWU010000001.1"/>
</dbReference>
<dbReference type="PANTHER" id="PTHR13887:SF41">
    <property type="entry name" value="THIOREDOXIN SUPERFAMILY PROTEIN"/>
    <property type="match status" value="1"/>
</dbReference>
<evidence type="ECO:0000259" key="1">
    <source>
        <dbReference type="Pfam" id="PF01323"/>
    </source>
</evidence>
<keyword evidence="3" id="KW-1185">Reference proteome</keyword>
<dbReference type="CDD" id="cd03024">
    <property type="entry name" value="DsbA_FrnE"/>
    <property type="match status" value="1"/>
</dbReference>
<evidence type="ECO:0000313" key="2">
    <source>
        <dbReference type="EMBL" id="MDN7244652.1"/>
    </source>
</evidence>
<dbReference type="Pfam" id="PF01323">
    <property type="entry name" value="DSBA"/>
    <property type="match status" value="1"/>
</dbReference>
<dbReference type="Gene3D" id="3.40.30.10">
    <property type="entry name" value="Glutaredoxin"/>
    <property type="match status" value="1"/>
</dbReference>
<dbReference type="PANTHER" id="PTHR13887">
    <property type="entry name" value="GLUTATHIONE S-TRANSFERASE KAPPA"/>
    <property type="match status" value="1"/>
</dbReference>
<proteinExistence type="predicted"/>
<sequence>MGKRRLEDAIQRIDHPIEVTYRSYELDPTMGRNVKENMHEMLARKYGMSIEQAKANTQNVVQMAKETGLDYQMDTLILTNTFDAHRLTLFAKQHGLLKEMTERILHAYFTESKHIGDHDTLTELAVEVGLDREAVANMLASGDMADAVRADQQEAKRYGVTGVPYYLINNKYALTGAQPTELFVQALTQVIAEDEETSV</sequence>
<name>A0ABT8N9V1_9BACL</name>
<reference evidence="2 3" key="1">
    <citation type="submission" date="2023-07" db="EMBL/GenBank/DDBJ databases">
        <title>Novel species in genus Planococcus.</title>
        <authorList>
            <person name="Ning S."/>
        </authorList>
    </citation>
    <scope>NUCLEOTIDE SEQUENCE [LARGE SCALE GENOMIC DNA]</scope>
    <source>
        <strain evidence="2 3">N017</strain>
    </source>
</reference>
<feature type="domain" description="DSBA-like thioredoxin" evidence="1">
    <location>
        <begin position="2"/>
        <end position="187"/>
    </location>
</feature>